<evidence type="ECO:0000256" key="6">
    <source>
        <dbReference type="RuleBase" id="RU361230"/>
    </source>
</evidence>
<evidence type="ECO:0000256" key="1">
    <source>
        <dbReference type="ARBA" id="ARBA00004328"/>
    </source>
</evidence>
<evidence type="ECO:0000256" key="2">
    <source>
        <dbReference type="ARBA" id="ARBA00006131"/>
    </source>
</evidence>
<dbReference type="GO" id="GO:0039615">
    <property type="term" value="C:T=1 icosahedral viral capsid"/>
    <property type="evidence" value="ECO:0007669"/>
    <property type="project" value="UniProtKB-UniRule"/>
</dbReference>
<reference evidence="8" key="1">
    <citation type="submission" date="2008-10" db="EMBL/GenBank/DDBJ databases">
        <authorList>
            <person name="Molnar K."/>
        </authorList>
    </citation>
    <scope>NUCLEOTIDE SEQUENCE</scope>
    <source>
        <strain evidence="8">TW53A30</strain>
    </source>
</reference>
<evidence type="ECO:0000256" key="3">
    <source>
        <dbReference type="ARBA" id="ARBA00022431"/>
    </source>
</evidence>
<proteinExistence type="inferred from homology"/>
<accession>E3NZL1</accession>
<comment type="subcellular location">
    <subcellularLocation>
        <location evidence="1 6">Virion</location>
    </subcellularLocation>
</comment>
<evidence type="ECO:0000313" key="8">
    <source>
        <dbReference type="EMBL" id="ACR20272.1"/>
    </source>
</evidence>
<evidence type="ECO:0000256" key="7">
    <source>
        <dbReference type="SAM" id="MobiDB-lite"/>
    </source>
</evidence>
<dbReference type="Pfam" id="PF02956">
    <property type="entry name" value="TT_ORF1"/>
    <property type="match status" value="1"/>
</dbReference>
<evidence type="ECO:0000256" key="4">
    <source>
        <dbReference type="ARBA" id="ARBA00022561"/>
    </source>
</evidence>
<sequence length="736" mass="87100">MAAWWWGRRRRWRRWRRRRLPRRRRWRRRRRWPRRRRRRWPRRRRRRGPARRLRRRRRRRRVRRPRRRQKLVLTQWNPQTQRKCVVRGFLPLFFCGQGAYHRNFVEHMDDVFPKGPSGGGFGSMVWNLDFLYQEFKKHHNKWSSSNRDFDLVRCHGTVIKFYRHSDFDYLVHVTRTPPFKEDLLTIVSHQPGLMMQNYRCILVKSYKTHPGGRPYITPKIRPPRLLTDKWYFRPDFCGVPLFKLYVTLAELRFPICSPQTDTNCVTFLVLDNTYYDYLDNTADTTRDHERQQKWTNMKMTPRYHLTSHINTLFSGTQQMQSAKETGKDSQFRENIWKTAEVVKIIKDIASKNMQKQQTYYTKTYGAYATQYFTGKQYWDWRVGLFSPIFLSPSRLNPQEPGAYTEIAYNPWTDEGTGNIVCIQYLTKKDSHYKPGAGSKFAVTDVPLWAALFGYYDQCKKESKDANIRLNRLLLVRCPYTRPKLYNPRDPDQLFVMYSYNFGHGRMPGGDKYVPMEFKDRWYPCMLHQEEVVEEIVRCGPFAPKDMTPSVTCMARYSSLFTWGGNIIREQAVEDPCKKSTFAIPGAGGLARILQVSNPQRQAPTTTWHSWGWRRSLFTETGLKRMQEQQPYDEMSYTGPKRPKLSVPPAAEGNLAAGGGLFFRDGKQPASPGGSLPTQSETEAEAEDEEAHQEETEEGAQLQQLWEQQLQQKRELGIVFQHLLRLRQGAEIHPGLV</sequence>
<feature type="region of interest" description="Disordered" evidence="7">
    <location>
        <begin position="46"/>
        <end position="66"/>
    </location>
</feature>
<comment type="function">
    <text evidence="6">Self-assembles to form an icosahedral capsid.</text>
</comment>
<dbReference type="InterPro" id="IPR004219">
    <property type="entry name" value="TTvirus_Unk"/>
</dbReference>
<feature type="compositionally biased region" description="Acidic residues" evidence="7">
    <location>
        <begin position="681"/>
        <end position="697"/>
    </location>
</feature>
<comment type="similarity">
    <text evidence="2 6">Belongs to the anelloviridae capsid protein family.</text>
</comment>
<protein>
    <recommendedName>
        <fullName evidence="6">Capsid protein</fullName>
    </recommendedName>
</protein>
<keyword evidence="5 6" id="KW-0946">Virion</keyword>
<keyword evidence="3 6" id="KW-1140">T=1 icosahedral capsid protein</keyword>
<feature type="region of interest" description="Disordered" evidence="7">
    <location>
        <begin position="655"/>
        <end position="699"/>
    </location>
</feature>
<reference evidence="8" key="2">
    <citation type="journal article" date="2016" name="PLoS ONE">
        <title>New Phylogenetic Groups of Torque Teno Virus Identified in Eastern Taiwan Indigenes.</title>
        <authorList>
            <person name="Hsiao K.L."/>
            <person name="Wang L.Y."/>
            <person name="Lin C.L."/>
            <person name="Liu H.F."/>
        </authorList>
    </citation>
    <scope>NUCLEOTIDE SEQUENCE</scope>
    <source>
        <strain evidence="8">TW53A30</strain>
    </source>
</reference>
<name>E3NZL1_9VIRU</name>
<dbReference type="EMBL" id="FJ392114">
    <property type="protein sequence ID" value="ACR20272.1"/>
    <property type="molecule type" value="Genomic_DNA"/>
</dbReference>
<keyword evidence="4 6" id="KW-0167">Capsid protein</keyword>
<organism evidence="8">
    <name type="scientific">Torque teno virus</name>
    <dbReference type="NCBI Taxonomy" id="68887"/>
    <lineage>
        <taxon>Viruses</taxon>
        <taxon>Monodnaviria</taxon>
        <taxon>Shotokuvirae</taxon>
        <taxon>Commensaviricota</taxon>
        <taxon>Cardeaviricetes</taxon>
        <taxon>Sanitavirales</taxon>
        <taxon>Anelloviridae</taxon>
    </lineage>
</organism>
<feature type="region of interest" description="Disordered" evidence="7">
    <location>
        <begin position="626"/>
        <end position="645"/>
    </location>
</feature>
<evidence type="ECO:0000256" key="5">
    <source>
        <dbReference type="ARBA" id="ARBA00022844"/>
    </source>
</evidence>